<organism evidence="1">
    <name type="scientific">Anoplophora glabripennis</name>
    <name type="common">Asian longhorn beetle</name>
    <name type="synonym">Anoplophora nobilis</name>
    <dbReference type="NCBI Taxonomy" id="217634"/>
    <lineage>
        <taxon>Eukaryota</taxon>
        <taxon>Metazoa</taxon>
        <taxon>Ecdysozoa</taxon>
        <taxon>Arthropoda</taxon>
        <taxon>Hexapoda</taxon>
        <taxon>Insecta</taxon>
        <taxon>Pterygota</taxon>
        <taxon>Neoptera</taxon>
        <taxon>Endopterygota</taxon>
        <taxon>Coleoptera</taxon>
        <taxon>Polyphaga</taxon>
        <taxon>Cucujiformia</taxon>
        <taxon>Chrysomeloidea</taxon>
        <taxon>Cerambycidae</taxon>
        <taxon>Lamiinae</taxon>
        <taxon>Lamiini</taxon>
        <taxon>Anoplophora</taxon>
    </lineage>
</organism>
<reference evidence="1" key="1">
    <citation type="submission" date="2013-07" db="EMBL/GenBank/DDBJ databases">
        <title>Midgut Transcriptome Profiling of Anoplphora glabripennis, a Lignocellulose Degrading, Wood-Boring Cerambycid.</title>
        <authorList>
            <person name="Scully E.D."/>
            <person name="Hoover K."/>
            <person name="Carlson J.E."/>
            <person name="Tien M."/>
            <person name="Geib S.M."/>
        </authorList>
    </citation>
    <scope>NUCLEOTIDE SEQUENCE</scope>
</reference>
<evidence type="ECO:0000313" key="1">
    <source>
        <dbReference type="EMBL" id="JAB67154.1"/>
    </source>
</evidence>
<accession>V5GSK8</accession>
<sequence>MAEKNVSVIDITADEGGLKTLSGHSRLILGLKKRSDSLDLGRKRKAMDTSIDWGQENAEVVKRVEDPTAFVIREAIEMVAKYVRDLDRRIFENPNTKREIKEIAAQLRKGAEVLKRDSTKSWLESHRWQKVEIPRYDVECQAEMSGGVNVGCQTNLEEAGMLEEVRRKKGQQLEPSEFKDLLDAKWPEEAFERCKWATAGKEDWNKKNIILICRRGKDDDHPWVKTVREQN</sequence>
<dbReference type="AlphaFoldDB" id="V5GSK8"/>
<proteinExistence type="predicted"/>
<dbReference type="EMBL" id="GALX01001312">
    <property type="protein sequence ID" value="JAB67154.1"/>
    <property type="molecule type" value="Transcribed_RNA"/>
</dbReference>
<feature type="non-terminal residue" evidence="1">
    <location>
        <position position="231"/>
    </location>
</feature>
<name>V5GSK8_ANOGL</name>
<protein>
    <submittedName>
        <fullName evidence="1">Uncharacterized protein</fullName>
    </submittedName>
</protein>